<name>A6J480_RAT</name>
<sequence>MLRMVLVIGVNFHHAEKRLLSPLSRHYFSLCSYDFMRNFDIVLTHNDTVAPHTCPF</sequence>
<evidence type="ECO:0000313" key="2">
    <source>
        <dbReference type="Proteomes" id="UP000234681"/>
    </source>
</evidence>
<dbReference type="Proteomes" id="UP000234681">
    <property type="component" value="Chromosome 8"/>
</dbReference>
<gene>
    <name evidence="1" type="ORF">rCG_57820</name>
</gene>
<dbReference type="AlphaFoldDB" id="A6J480"/>
<protein>
    <submittedName>
        <fullName evidence="1">RCG57820</fullName>
    </submittedName>
</protein>
<proteinExistence type="predicted"/>
<evidence type="ECO:0000313" key="1">
    <source>
        <dbReference type="EMBL" id="EDL95403.1"/>
    </source>
</evidence>
<accession>A6J480</accession>
<organism evidence="1 2">
    <name type="scientific">Rattus norvegicus</name>
    <name type="common">Rat</name>
    <dbReference type="NCBI Taxonomy" id="10116"/>
    <lineage>
        <taxon>Eukaryota</taxon>
        <taxon>Metazoa</taxon>
        <taxon>Chordata</taxon>
        <taxon>Craniata</taxon>
        <taxon>Vertebrata</taxon>
        <taxon>Euteleostomi</taxon>
        <taxon>Mammalia</taxon>
        <taxon>Eutheria</taxon>
        <taxon>Euarchontoglires</taxon>
        <taxon>Glires</taxon>
        <taxon>Rodentia</taxon>
        <taxon>Myomorpha</taxon>
        <taxon>Muroidea</taxon>
        <taxon>Muridae</taxon>
        <taxon>Murinae</taxon>
        <taxon>Rattus</taxon>
    </lineage>
</organism>
<reference evidence="2" key="1">
    <citation type="submission" date="2005-09" db="EMBL/GenBank/DDBJ databases">
        <authorList>
            <person name="Mural R.J."/>
            <person name="Li P.W."/>
            <person name="Adams M.D."/>
            <person name="Amanatides P.G."/>
            <person name="Baden-Tillson H."/>
            <person name="Barnstead M."/>
            <person name="Chin S.H."/>
            <person name="Dew I."/>
            <person name="Evans C.A."/>
            <person name="Ferriera S."/>
            <person name="Flanigan M."/>
            <person name="Fosler C."/>
            <person name="Glodek A."/>
            <person name="Gu Z."/>
            <person name="Holt R.A."/>
            <person name="Jennings D."/>
            <person name="Kraft C.L."/>
            <person name="Lu F."/>
            <person name="Nguyen T."/>
            <person name="Nusskern D.R."/>
            <person name="Pfannkoch C.M."/>
            <person name="Sitter C."/>
            <person name="Sutton G.G."/>
            <person name="Venter J.C."/>
            <person name="Wang Z."/>
            <person name="Woodage T."/>
            <person name="Zheng X.H."/>
            <person name="Zhong F."/>
        </authorList>
    </citation>
    <scope>NUCLEOTIDE SEQUENCE [LARGE SCALE GENOMIC DNA]</scope>
    <source>
        <strain>BN</strain>
        <strain evidence="2">Sprague-Dawley</strain>
    </source>
</reference>
<dbReference type="EMBL" id="CH473975">
    <property type="protein sequence ID" value="EDL95403.1"/>
    <property type="molecule type" value="Genomic_DNA"/>
</dbReference>